<dbReference type="PRINTS" id="PR00970">
    <property type="entry name" value="RIBTRNSFRASE"/>
</dbReference>
<gene>
    <name evidence="11" type="ORF">DUI87_32731</name>
</gene>
<evidence type="ECO:0000256" key="8">
    <source>
        <dbReference type="ARBA" id="ARBA00023157"/>
    </source>
</evidence>
<dbReference type="Pfam" id="PF01129">
    <property type="entry name" value="ART"/>
    <property type="match status" value="1"/>
</dbReference>
<dbReference type="OrthoDB" id="9219091at2759"/>
<comment type="catalytic activity">
    <reaction evidence="9 10">
        <text>L-arginyl-[protein] + NAD(+) = N(omega)-(ADP-D-ribosyl)-L-arginyl-[protein] + nicotinamide + H(+)</text>
        <dbReference type="Rhea" id="RHEA:19149"/>
        <dbReference type="Rhea" id="RHEA-COMP:10532"/>
        <dbReference type="Rhea" id="RHEA-COMP:15087"/>
        <dbReference type="ChEBI" id="CHEBI:15378"/>
        <dbReference type="ChEBI" id="CHEBI:17154"/>
        <dbReference type="ChEBI" id="CHEBI:29965"/>
        <dbReference type="ChEBI" id="CHEBI:57540"/>
        <dbReference type="ChEBI" id="CHEBI:142554"/>
        <dbReference type="EC" id="2.4.2.31"/>
    </reaction>
</comment>
<dbReference type="Gene3D" id="3.90.176.10">
    <property type="entry name" value="Toxin ADP-ribosyltransferase, Chain A, domain 1"/>
    <property type="match status" value="1"/>
</dbReference>
<comment type="caution">
    <text evidence="11">The sequence shown here is derived from an EMBL/GenBank/DDBJ whole genome shotgun (WGS) entry which is preliminary data.</text>
</comment>
<evidence type="ECO:0000256" key="4">
    <source>
        <dbReference type="ARBA" id="ARBA00022695"/>
    </source>
</evidence>
<proteinExistence type="inferred from homology"/>
<evidence type="ECO:0000256" key="2">
    <source>
        <dbReference type="ARBA" id="ARBA00022676"/>
    </source>
</evidence>
<evidence type="ECO:0000313" key="11">
    <source>
        <dbReference type="EMBL" id="RMB90898.1"/>
    </source>
</evidence>
<dbReference type="PANTHER" id="PTHR10339:SF19">
    <property type="entry name" value="GPI-LINKED NAD(P)(+)--ARGININE ADP-RIBOSYLTRANSFERASE 1"/>
    <property type="match status" value="1"/>
</dbReference>
<keyword evidence="4" id="KW-0548">Nucleotidyltransferase</keyword>
<reference evidence="11 12" key="1">
    <citation type="submission" date="2018-07" db="EMBL/GenBank/DDBJ databases">
        <title>A high quality draft genome assembly of the barn swallow (H. rustica rustica).</title>
        <authorList>
            <person name="Formenti G."/>
            <person name="Chiara M."/>
            <person name="Poveda L."/>
            <person name="Francoijs K.-J."/>
            <person name="Bonisoli-Alquati A."/>
            <person name="Canova L."/>
            <person name="Gianfranceschi L."/>
            <person name="Horner D.S."/>
            <person name="Saino N."/>
        </authorList>
    </citation>
    <scope>NUCLEOTIDE SEQUENCE [LARGE SCALE GENOMIC DNA]</scope>
    <source>
        <strain evidence="11">Chelidonia</strain>
        <tissue evidence="11">Blood</tissue>
    </source>
</reference>
<dbReference type="EC" id="2.4.2.31" evidence="10"/>
<dbReference type="SUPFAM" id="SSF56399">
    <property type="entry name" value="ADP-ribosylation"/>
    <property type="match status" value="1"/>
</dbReference>
<evidence type="ECO:0000256" key="3">
    <source>
        <dbReference type="ARBA" id="ARBA00022679"/>
    </source>
</evidence>
<keyword evidence="3 10" id="KW-0808">Transferase</keyword>
<protein>
    <recommendedName>
        <fullName evidence="10">NAD(P)(+)--arginine ADP-ribosyltransferase</fullName>
        <ecNumber evidence="10">2.4.2.31</ecNumber>
    </recommendedName>
    <alternativeName>
        <fullName evidence="10">Mono(ADP-ribosyl)transferase</fullName>
    </alternativeName>
</protein>
<evidence type="ECO:0000256" key="6">
    <source>
        <dbReference type="ARBA" id="ARBA00022857"/>
    </source>
</evidence>
<sequence length="129" mass="14247">MAPLAHTLALLAMAMATAASDVMPLDMAPNYFDDQYRGCGPAMTVVLLALNCSKFQKNPVFTLLWVKAAAEWRKRGFRVSPLSSPAQAIAVMAYSMKDVYRPFNDAVREAGSSPQEYRDNFTSKRCISC</sequence>
<dbReference type="AlphaFoldDB" id="A0A3M0IR65"/>
<keyword evidence="2 10" id="KW-0328">Glycosyltransferase</keyword>
<dbReference type="GO" id="GO:0106274">
    <property type="term" value="F:NAD+-protein-arginine ADP-ribosyltransferase activity"/>
    <property type="evidence" value="ECO:0007669"/>
    <property type="project" value="UniProtKB-EC"/>
</dbReference>
<accession>A0A3M0IR65</accession>
<keyword evidence="6 10" id="KW-0521">NADP</keyword>
<name>A0A3M0IR65_HIRRU</name>
<feature type="signal peptide" evidence="10">
    <location>
        <begin position="1"/>
        <end position="19"/>
    </location>
</feature>
<organism evidence="11 12">
    <name type="scientific">Hirundo rustica rustica</name>
    <dbReference type="NCBI Taxonomy" id="333673"/>
    <lineage>
        <taxon>Eukaryota</taxon>
        <taxon>Metazoa</taxon>
        <taxon>Chordata</taxon>
        <taxon>Craniata</taxon>
        <taxon>Vertebrata</taxon>
        <taxon>Euteleostomi</taxon>
        <taxon>Archelosauria</taxon>
        <taxon>Archosauria</taxon>
        <taxon>Dinosauria</taxon>
        <taxon>Saurischia</taxon>
        <taxon>Theropoda</taxon>
        <taxon>Coelurosauria</taxon>
        <taxon>Aves</taxon>
        <taxon>Neognathae</taxon>
        <taxon>Neoaves</taxon>
        <taxon>Telluraves</taxon>
        <taxon>Australaves</taxon>
        <taxon>Passeriformes</taxon>
        <taxon>Sylvioidea</taxon>
        <taxon>Hirundinidae</taxon>
        <taxon>Hirundo</taxon>
    </lineage>
</organism>
<keyword evidence="12" id="KW-1185">Reference proteome</keyword>
<comment type="similarity">
    <text evidence="1 10">Belongs to the Arg-specific ADP-ribosyltransferase family.</text>
</comment>
<evidence type="ECO:0000313" key="12">
    <source>
        <dbReference type="Proteomes" id="UP000269221"/>
    </source>
</evidence>
<evidence type="ECO:0000256" key="7">
    <source>
        <dbReference type="ARBA" id="ARBA00023027"/>
    </source>
</evidence>
<dbReference type="EMBL" id="QRBI01000242">
    <property type="protein sequence ID" value="RMB90898.1"/>
    <property type="molecule type" value="Genomic_DNA"/>
</dbReference>
<dbReference type="InterPro" id="IPR000768">
    <property type="entry name" value="ART"/>
</dbReference>
<keyword evidence="8" id="KW-1015">Disulfide bond</keyword>
<dbReference type="GO" id="GO:0003950">
    <property type="term" value="F:NAD+ poly-ADP-ribosyltransferase activity"/>
    <property type="evidence" value="ECO:0007669"/>
    <property type="project" value="TreeGrafter"/>
</dbReference>
<evidence type="ECO:0000256" key="9">
    <source>
        <dbReference type="ARBA" id="ARBA00047597"/>
    </source>
</evidence>
<evidence type="ECO:0000256" key="10">
    <source>
        <dbReference type="RuleBase" id="RU361228"/>
    </source>
</evidence>
<dbReference type="PANTHER" id="PTHR10339">
    <property type="entry name" value="ADP-RIBOSYLTRANSFERASE"/>
    <property type="match status" value="1"/>
</dbReference>
<keyword evidence="7 10" id="KW-0520">NAD</keyword>
<dbReference type="Proteomes" id="UP000269221">
    <property type="component" value="Unassembled WGS sequence"/>
</dbReference>
<keyword evidence="5 10" id="KW-0732">Signal</keyword>
<dbReference type="GO" id="GO:0016779">
    <property type="term" value="F:nucleotidyltransferase activity"/>
    <property type="evidence" value="ECO:0007669"/>
    <property type="project" value="UniProtKB-KW"/>
</dbReference>
<evidence type="ECO:0000256" key="1">
    <source>
        <dbReference type="ARBA" id="ARBA00009558"/>
    </source>
</evidence>
<feature type="chain" id="PRO_5017844758" description="NAD(P)(+)--arginine ADP-ribosyltransferase" evidence="10">
    <location>
        <begin position="20"/>
        <end position="129"/>
    </location>
</feature>
<dbReference type="InterPro" id="IPR050999">
    <property type="entry name" value="ADP-ribosyltransferase_ARG"/>
</dbReference>
<evidence type="ECO:0000256" key="5">
    <source>
        <dbReference type="ARBA" id="ARBA00022729"/>
    </source>
</evidence>